<reference evidence="1 2" key="1">
    <citation type="submission" date="2017-08" db="EMBL/GenBank/DDBJ databases">
        <title>Complete Genome Sequence of Bacillus kochii Oregon-R-modENCODE STRAIN BDGP4, isolated from Drosophila melanogaster gut.</title>
        <authorList>
            <person name="Wan K.H."/>
            <person name="Yu C."/>
            <person name="Park S."/>
            <person name="Hammonds A.S."/>
            <person name="Booth B.W."/>
            <person name="Celniker S.E."/>
        </authorList>
    </citation>
    <scope>NUCLEOTIDE SEQUENCE [LARGE SCALE GENOMIC DNA]</scope>
    <source>
        <strain evidence="1 2">BDGP4</strain>
        <plasmid evidence="2">pbkbdgp4a</plasmid>
    </source>
</reference>
<dbReference type="Proteomes" id="UP000215137">
    <property type="component" value="Plasmid pBkBDGP4A"/>
</dbReference>
<evidence type="ECO:0000313" key="1">
    <source>
        <dbReference type="EMBL" id="ASV70254.1"/>
    </source>
</evidence>
<evidence type="ECO:0000313" key="2">
    <source>
        <dbReference type="Proteomes" id="UP000215137"/>
    </source>
</evidence>
<dbReference type="EMBL" id="CP022984">
    <property type="protein sequence ID" value="ASV70254.1"/>
    <property type="molecule type" value="Genomic_DNA"/>
</dbReference>
<dbReference type="KEGG" id="bko:CKF48_23545"/>
<proteinExistence type="predicted"/>
<geneLocation type="plasmid" evidence="2">
    <name>pbkbdgp4a</name>
</geneLocation>
<organism evidence="1 2">
    <name type="scientific">Cytobacillus kochii</name>
    <dbReference type="NCBI Taxonomy" id="859143"/>
    <lineage>
        <taxon>Bacteria</taxon>
        <taxon>Bacillati</taxon>
        <taxon>Bacillota</taxon>
        <taxon>Bacilli</taxon>
        <taxon>Bacillales</taxon>
        <taxon>Bacillaceae</taxon>
        <taxon>Cytobacillus</taxon>
    </lineage>
</organism>
<name>A0A248TPU7_9BACI</name>
<dbReference type="AlphaFoldDB" id="A0A248TPU7"/>
<accession>A0A248TPU7</accession>
<protein>
    <submittedName>
        <fullName evidence="1">Uncharacterized protein</fullName>
    </submittedName>
</protein>
<sequence length="69" mass="7427">MEIIAVMIVGIFLENPTVVNAGLDTAHFFLDVFKDVISNVLSDLIIACIPMKKNHSSADQSDCGSSSNE</sequence>
<keyword evidence="1" id="KW-0614">Plasmid</keyword>
<dbReference type="RefSeq" id="WP_095373810.1">
    <property type="nucleotide sequence ID" value="NZ_CP022984.1"/>
</dbReference>
<keyword evidence="2" id="KW-1185">Reference proteome</keyword>
<gene>
    <name evidence="1" type="ORF">CKF48_23545</name>
</gene>